<keyword evidence="3" id="KW-1185">Reference proteome</keyword>
<dbReference type="InterPro" id="IPR000182">
    <property type="entry name" value="GNAT_dom"/>
</dbReference>
<organism evidence="2 3">
    <name type="scientific">Nonomuraea typhae</name>
    <dbReference type="NCBI Taxonomy" id="2603600"/>
    <lineage>
        <taxon>Bacteria</taxon>
        <taxon>Bacillati</taxon>
        <taxon>Actinomycetota</taxon>
        <taxon>Actinomycetes</taxon>
        <taxon>Streptosporangiales</taxon>
        <taxon>Streptosporangiaceae</taxon>
        <taxon>Nonomuraea</taxon>
    </lineage>
</organism>
<evidence type="ECO:0000313" key="3">
    <source>
        <dbReference type="Proteomes" id="UP001612741"/>
    </source>
</evidence>
<keyword evidence="2" id="KW-0808">Transferase</keyword>
<accession>A0ABW7YZH1</accession>
<feature type="domain" description="N-acetyltransferase" evidence="1">
    <location>
        <begin position="4"/>
        <end position="187"/>
    </location>
</feature>
<dbReference type="EC" id="2.3.1.-" evidence="2"/>
<keyword evidence="2" id="KW-0012">Acyltransferase</keyword>
<dbReference type="EMBL" id="JBITGY010000006">
    <property type="protein sequence ID" value="MFI6500669.1"/>
    <property type="molecule type" value="Genomic_DNA"/>
</dbReference>
<dbReference type="Proteomes" id="UP001612741">
    <property type="component" value="Unassembled WGS sequence"/>
</dbReference>
<evidence type="ECO:0000313" key="2">
    <source>
        <dbReference type="EMBL" id="MFI6500669.1"/>
    </source>
</evidence>
<dbReference type="RefSeq" id="WP_397084711.1">
    <property type="nucleotide sequence ID" value="NZ_JBITGY010000006.1"/>
</dbReference>
<gene>
    <name evidence="2" type="ORF">ACIBG2_25055</name>
</gene>
<sequence>MSTVEIHPATSWDDVAQVFGPNGAQGGCWCMWFRGTNNEFRAWPKEERRDRLRDLIESGDPAPGLVGYLDDTPAGWVAVAPREHYPRLARSAVTKPLDLSEPGVWSVTCFYVTRTGRGHGLPAALLAAAVDFARTAGARALEGYPTDAARKLQAGELYHGWPSLFTGAGFTEVARPSQARPVMRRTL</sequence>
<evidence type="ECO:0000259" key="1">
    <source>
        <dbReference type="PROSITE" id="PS51186"/>
    </source>
</evidence>
<comment type="caution">
    <text evidence="2">The sequence shown here is derived from an EMBL/GenBank/DDBJ whole genome shotgun (WGS) entry which is preliminary data.</text>
</comment>
<name>A0ABW7YZH1_9ACTN</name>
<dbReference type="InterPro" id="IPR016181">
    <property type="entry name" value="Acyl_CoA_acyltransferase"/>
</dbReference>
<protein>
    <submittedName>
        <fullName evidence="2">GNAT family N-acetyltransferase</fullName>
        <ecNumber evidence="2">2.3.1.-</ecNumber>
    </submittedName>
</protein>
<dbReference type="GO" id="GO:0016746">
    <property type="term" value="F:acyltransferase activity"/>
    <property type="evidence" value="ECO:0007669"/>
    <property type="project" value="UniProtKB-KW"/>
</dbReference>
<dbReference type="SUPFAM" id="SSF55729">
    <property type="entry name" value="Acyl-CoA N-acyltransferases (Nat)"/>
    <property type="match status" value="1"/>
</dbReference>
<dbReference type="Gene3D" id="3.40.630.30">
    <property type="match status" value="1"/>
</dbReference>
<dbReference type="PROSITE" id="PS51186">
    <property type="entry name" value="GNAT"/>
    <property type="match status" value="1"/>
</dbReference>
<proteinExistence type="predicted"/>
<reference evidence="2 3" key="1">
    <citation type="submission" date="2024-10" db="EMBL/GenBank/DDBJ databases">
        <title>The Natural Products Discovery Center: Release of the First 8490 Sequenced Strains for Exploring Actinobacteria Biosynthetic Diversity.</title>
        <authorList>
            <person name="Kalkreuter E."/>
            <person name="Kautsar S.A."/>
            <person name="Yang D."/>
            <person name="Bader C.D."/>
            <person name="Teijaro C.N."/>
            <person name="Fluegel L."/>
            <person name="Davis C.M."/>
            <person name="Simpson J.R."/>
            <person name="Lauterbach L."/>
            <person name="Steele A.D."/>
            <person name="Gui C."/>
            <person name="Meng S."/>
            <person name="Li G."/>
            <person name="Viehrig K."/>
            <person name="Ye F."/>
            <person name="Su P."/>
            <person name="Kiefer A.F."/>
            <person name="Nichols A."/>
            <person name="Cepeda A.J."/>
            <person name="Yan W."/>
            <person name="Fan B."/>
            <person name="Jiang Y."/>
            <person name="Adhikari A."/>
            <person name="Zheng C.-J."/>
            <person name="Schuster L."/>
            <person name="Cowan T.M."/>
            <person name="Smanski M.J."/>
            <person name="Chevrette M.G."/>
            <person name="De Carvalho L.P.S."/>
            <person name="Shen B."/>
        </authorList>
    </citation>
    <scope>NUCLEOTIDE SEQUENCE [LARGE SCALE GENOMIC DNA]</scope>
    <source>
        <strain evidence="2 3">NPDC050545</strain>
    </source>
</reference>
<dbReference type="Pfam" id="PF00583">
    <property type="entry name" value="Acetyltransf_1"/>
    <property type="match status" value="1"/>
</dbReference>